<dbReference type="RefSeq" id="WP_243303642.1">
    <property type="nucleotide sequence ID" value="NZ_BSDC01000001.1"/>
</dbReference>
<protein>
    <recommendedName>
        <fullName evidence="3">MoaD/ThiS family protein</fullName>
    </recommendedName>
</protein>
<organism evidence="1 2">
    <name type="scientific">Geothrix edaphica</name>
    <dbReference type="NCBI Taxonomy" id="2927976"/>
    <lineage>
        <taxon>Bacteria</taxon>
        <taxon>Pseudomonadati</taxon>
        <taxon>Acidobacteriota</taxon>
        <taxon>Holophagae</taxon>
        <taxon>Holophagales</taxon>
        <taxon>Holophagaceae</taxon>
        <taxon>Geothrix</taxon>
    </lineage>
</organism>
<reference evidence="1" key="1">
    <citation type="journal article" date="2023" name="Antonie Van Leeuwenhoek">
        <title>Mesoterricola silvestris gen. nov., sp. nov., Mesoterricola sediminis sp. nov., Geothrix oryzae sp. nov., Geothrix edaphica sp. nov., Geothrix rubra sp. nov., and Geothrix limicola sp. nov., six novel members of Acidobacteriota isolated from soils.</title>
        <authorList>
            <person name="Itoh H."/>
            <person name="Sugisawa Y."/>
            <person name="Mise K."/>
            <person name="Xu Z."/>
            <person name="Kuniyasu M."/>
            <person name="Ushijima N."/>
            <person name="Kawano K."/>
            <person name="Kobayashi E."/>
            <person name="Shiratori Y."/>
            <person name="Masuda Y."/>
            <person name="Senoo K."/>
        </authorList>
    </citation>
    <scope>NUCLEOTIDE SEQUENCE</scope>
    <source>
        <strain evidence="1">Red802</strain>
    </source>
</reference>
<sequence length="77" mass="8389">MAPITVTIKLFAHFRHGRFKEADHQFPPGVACREVILGLGFRLGEMGIVMVNGQHAPLDHPLSERDTLALFPLVGGG</sequence>
<name>A0ABQ5PUV3_9BACT</name>
<dbReference type="CDD" id="cd17040">
    <property type="entry name" value="Ubl_MoaD_like"/>
    <property type="match status" value="1"/>
</dbReference>
<dbReference type="Pfam" id="PF02597">
    <property type="entry name" value="ThiS"/>
    <property type="match status" value="1"/>
</dbReference>
<dbReference type="InterPro" id="IPR016155">
    <property type="entry name" value="Mopterin_synth/thiamin_S_b"/>
</dbReference>
<keyword evidence="2" id="KW-1185">Reference proteome</keyword>
<accession>A0ABQ5PUV3</accession>
<evidence type="ECO:0000313" key="2">
    <source>
        <dbReference type="Proteomes" id="UP001165044"/>
    </source>
</evidence>
<evidence type="ECO:0000313" key="1">
    <source>
        <dbReference type="EMBL" id="GLH65870.1"/>
    </source>
</evidence>
<dbReference type="SUPFAM" id="SSF54285">
    <property type="entry name" value="MoaD/ThiS"/>
    <property type="match status" value="1"/>
</dbReference>
<dbReference type="InterPro" id="IPR003749">
    <property type="entry name" value="ThiS/MoaD-like"/>
</dbReference>
<dbReference type="InterPro" id="IPR012675">
    <property type="entry name" value="Beta-grasp_dom_sf"/>
</dbReference>
<gene>
    <name evidence="1" type="ORF">GETHED_02340</name>
</gene>
<dbReference type="EMBL" id="BSDC01000001">
    <property type="protein sequence ID" value="GLH65870.1"/>
    <property type="molecule type" value="Genomic_DNA"/>
</dbReference>
<proteinExistence type="predicted"/>
<dbReference type="Proteomes" id="UP001165044">
    <property type="component" value="Unassembled WGS sequence"/>
</dbReference>
<comment type="caution">
    <text evidence="1">The sequence shown here is derived from an EMBL/GenBank/DDBJ whole genome shotgun (WGS) entry which is preliminary data.</text>
</comment>
<dbReference type="Gene3D" id="3.10.20.30">
    <property type="match status" value="1"/>
</dbReference>
<evidence type="ECO:0008006" key="3">
    <source>
        <dbReference type="Google" id="ProtNLM"/>
    </source>
</evidence>